<dbReference type="Gene3D" id="1.25.40.620">
    <property type="match status" value="1"/>
</dbReference>
<dbReference type="Proteomes" id="UP000757435">
    <property type="component" value="Unassembled WGS sequence"/>
</dbReference>
<dbReference type="InterPro" id="IPR008629">
    <property type="entry name" value="GUN4-like"/>
</dbReference>
<dbReference type="AlphaFoldDB" id="A0A951UP03"/>
<gene>
    <name evidence="3" type="ORF">KME15_20310</name>
</gene>
<dbReference type="PANTHER" id="PTHR34800">
    <property type="entry name" value="TETRAPYRROLE-BINDING PROTEIN, CHLOROPLASTIC"/>
    <property type="match status" value="1"/>
</dbReference>
<dbReference type="GO" id="GO:0046906">
    <property type="term" value="F:tetrapyrrole binding"/>
    <property type="evidence" value="ECO:0007669"/>
    <property type="project" value="TreeGrafter"/>
</dbReference>
<dbReference type="EMBL" id="JAHHHD010000029">
    <property type="protein sequence ID" value="MBW4661027.1"/>
    <property type="molecule type" value="Genomic_DNA"/>
</dbReference>
<dbReference type="InterPro" id="IPR037215">
    <property type="entry name" value="GUN4-like_sf"/>
</dbReference>
<feature type="domain" description="GUN4 N-terminal ARM-like repeat" evidence="2">
    <location>
        <begin position="2"/>
        <end position="79"/>
    </location>
</feature>
<reference evidence="3" key="2">
    <citation type="journal article" date="2022" name="Microbiol. Resour. Announc.">
        <title>Metagenome Sequencing to Explore Phylogenomics of Terrestrial Cyanobacteria.</title>
        <authorList>
            <person name="Ward R.D."/>
            <person name="Stajich J.E."/>
            <person name="Johansen J.R."/>
            <person name="Huntemann M."/>
            <person name="Clum A."/>
            <person name="Foster B."/>
            <person name="Foster B."/>
            <person name="Roux S."/>
            <person name="Palaniappan K."/>
            <person name="Varghese N."/>
            <person name="Mukherjee S."/>
            <person name="Reddy T.B.K."/>
            <person name="Daum C."/>
            <person name="Copeland A."/>
            <person name="Chen I.A."/>
            <person name="Ivanova N.N."/>
            <person name="Kyrpides N.C."/>
            <person name="Shapiro N."/>
            <person name="Eloe-Fadrosh E.A."/>
            <person name="Pietrasiak N."/>
        </authorList>
    </citation>
    <scope>NUCLEOTIDE SEQUENCE</scope>
    <source>
        <strain evidence="3">UHER 2000/2452</strain>
    </source>
</reference>
<dbReference type="SUPFAM" id="SSF48371">
    <property type="entry name" value="ARM repeat"/>
    <property type="match status" value="1"/>
</dbReference>
<dbReference type="GO" id="GO:0030288">
    <property type="term" value="C:outer membrane-bounded periplasmic space"/>
    <property type="evidence" value="ECO:0007669"/>
    <property type="project" value="TreeGrafter"/>
</dbReference>
<protein>
    <submittedName>
        <fullName evidence="3">GUN4 domain-containing protein</fullName>
    </submittedName>
</protein>
<dbReference type="CDD" id="cd16383">
    <property type="entry name" value="GUN4"/>
    <property type="match status" value="1"/>
</dbReference>
<reference evidence="3" key="1">
    <citation type="submission" date="2021-05" db="EMBL/GenBank/DDBJ databases">
        <authorList>
            <person name="Pietrasiak N."/>
            <person name="Ward R."/>
            <person name="Stajich J.E."/>
            <person name="Kurbessoian T."/>
        </authorList>
    </citation>
    <scope>NUCLEOTIDE SEQUENCE</scope>
    <source>
        <strain evidence="3">UHER 2000/2452</strain>
    </source>
</reference>
<organism evidence="3 4">
    <name type="scientific">Drouetiella hepatica Uher 2000/2452</name>
    <dbReference type="NCBI Taxonomy" id="904376"/>
    <lineage>
        <taxon>Bacteria</taxon>
        <taxon>Bacillati</taxon>
        <taxon>Cyanobacteriota</taxon>
        <taxon>Cyanophyceae</taxon>
        <taxon>Oculatellales</taxon>
        <taxon>Oculatellaceae</taxon>
        <taxon>Drouetiella</taxon>
    </lineage>
</organism>
<evidence type="ECO:0000313" key="4">
    <source>
        <dbReference type="Proteomes" id="UP000757435"/>
    </source>
</evidence>
<evidence type="ECO:0000313" key="3">
    <source>
        <dbReference type="EMBL" id="MBW4661027.1"/>
    </source>
</evidence>
<sequence>MADLLNRLKSESAKTQLQLIQELEKSGEPGLNALMSFLSDRRLASPNPASPSPIEGKAYQILLASDQPLCQEFLQAQFPQGLMSGRSERNIDYGALQDLLARQEFQAADRLTIEILCALAGAASEQRKWLYFTDVKDLPIADMQTINTLWQVYSEGKFGFSVQRDLWLGVGKNWESLWVVIGWKSGNAWTRYPQEFTWNLTAPKGHLPLSNQLRGVRVMAALLSHPAWG</sequence>
<evidence type="ECO:0000259" key="2">
    <source>
        <dbReference type="Pfam" id="PF16416"/>
    </source>
</evidence>
<accession>A0A951UP03</accession>
<feature type="domain" description="GUN4-like" evidence="1">
    <location>
        <begin position="87"/>
        <end position="226"/>
    </location>
</feature>
<dbReference type="InterPro" id="IPR016024">
    <property type="entry name" value="ARM-type_fold"/>
</dbReference>
<dbReference type="SUPFAM" id="SSF140869">
    <property type="entry name" value="GUN4-like"/>
    <property type="match status" value="1"/>
</dbReference>
<dbReference type="Pfam" id="PF16416">
    <property type="entry name" value="GUN4_N"/>
    <property type="match status" value="1"/>
</dbReference>
<evidence type="ECO:0000259" key="1">
    <source>
        <dbReference type="Pfam" id="PF05419"/>
    </source>
</evidence>
<dbReference type="Pfam" id="PF05419">
    <property type="entry name" value="GUN4"/>
    <property type="match status" value="1"/>
</dbReference>
<dbReference type="Gene3D" id="1.10.10.1770">
    <property type="entry name" value="Gun4-like"/>
    <property type="match status" value="1"/>
</dbReference>
<proteinExistence type="predicted"/>
<dbReference type="InterPro" id="IPR032192">
    <property type="entry name" value="GUN4_N"/>
</dbReference>
<name>A0A951UP03_9CYAN</name>
<comment type="caution">
    <text evidence="3">The sequence shown here is derived from an EMBL/GenBank/DDBJ whole genome shotgun (WGS) entry which is preliminary data.</text>
</comment>
<dbReference type="PANTHER" id="PTHR34800:SF1">
    <property type="entry name" value="TETRAPYRROLE-BINDING PROTEIN, CHLOROPLASTIC"/>
    <property type="match status" value="1"/>
</dbReference>